<evidence type="ECO:0000313" key="15">
    <source>
        <dbReference type="EMBL" id="STP23298.1"/>
    </source>
</evidence>
<evidence type="ECO:0000256" key="5">
    <source>
        <dbReference type="ARBA" id="ARBA00022475"/>
    </source>
</evidence>
<comment type="subcellular location">
    <subcellularLocation>
        <location evidence="1">Cell membrane</location>
        <topology evidence="1">Multi-pass membrane protein</topology>
    </subcellularLocation>
</comment>
<evidence type="ECO:0000256" key="1">
    <source>
        <dbReference type="ARBA" id="ARBA00004651"/>
    </source>
</evidence>
<dbReference type="PRINTS" id="PR00701">
    <property type="entry name" value="60KDINNERMP"/>
</dbReference>
<proteinExistence type="inferred from homology"/>
<evidence type="ECO:0000313" key="16">
    <source>
        <dbReference type="Proteomes" id="UP000254181"/>
    </source>
</evidence>
<feature type="compositionally biased region" description="Low complexity" evidence="13">
    <location>
        <begin position="47"/>
        <end position="67"/>
    </location>
</feature>
<gene>
    <name evidence="15" type="primary">oxaA_3</name>
    <name evidence="15" type="ORF">NCTC9075_06844</name>
</gene>
<name>A0A377KFJ7_ECOLX</name>
<evidence type="ECO:0000256" key="10">
    <source>
        <dbReference type="ARBA" id="ARBA00023186"/>
    </source>
</evidence>
<evidence type="ECO:0000256" key="3">
    <source>
        <dbReference type="ARBA" id="ARBA00015325"/>
    </source>
</evidence>
<keyword evidence="8" id="KW-1133">Transmembrane helix</keyword>
<keyword evidence="4" id="KW-0813">Transport</keyword>
<evidence type="ECO:0000256" key="4">
    <source>
        <dbReference type="ARBA" id="ARBA00022448"/>
    </source>
</evidence>
<protein>
    <recommendedName>
        <fullName evidence="3">Membrane protein insertase YidC</fullName>
    </recommendedName>
    <alternativeName>
        <fullName evidence="12">Foldase YidC</fullName>
    </alternativeName>
    <alternativeName>
        <fullName evidence="11">Membrane integrase YidC</fullName>
    </alternativeName>
</protein>
<evidence type="ECO:0000256" key="6">
    <source>
        <dbReference type="ARBA" id="ARBA00022692"/>
    </source>
</evidence>
<keyword evidence="7" id="KW-0653">Protein transport</keyword>
<feature type="region of interest" description="Disordered" evidence="13">
    <location>
        <begin position="43"/>
        <end position="72"/>
    </location>
</feature>
<evidence type="ECO:0000256" key="13">
    <source>
        <dbReference type="SAM" id="MobiDB-lite"/>
    </source>
</evidence>
<evidence type="ECO:0000256" key="9">
    <source>
        <dbReference type="ARBA" id="ARBA00023136"/>
    </source>
</evidence>
<reference evidence="15 16" key="1">
    <citation type="submission" date="2018-06" db="EMBL/GenBank/DDBJ databases">
        <authorList>
            <consortium name="Pathogen Informatics"/>
            <person name="Doyle S."/>
        </authorList>
    </citation>
    <scope>NUCLEOTIDE SEQUENCE [LARGE SCALE GENOMIC DNA]</scope>
    <source>
        <strain evidence="15 16">NCTC9075</strain>
    </source>
</reference>
<dbReference type="NCBIfam" id="TIGR03593">
    <property type="entry name" value="yidC_nterm"/>
    <property type="match status" value="1"/>
</dbReference>
<organism evidence="15 16">
    <name type="scientific">Escherichia coli</name>
    <dbReference type="NCBI Taxonomy" id="562"/>
    <lineage>
        <taxon>Bacteria</taxon>
        <taxon>Pseudomonadati</taxon>
        <taxon>Pseudomonadota</taxon>
        <taxon>Gammaproteobacteria</taxon>
        <taxon>Enterobacterales</taxon>
        <taxon>Enterobacteriaceae</taxon>
        <taxon>Escherichia</taxon>
    </lineage>
</organism>
<dbReference type="GO" id="GO:0015031">
    <property type="term" value="P:protein transport"/>
    <property type="evidence" value="ECO:0007669"/>
    <property type="project" value="UniProtKB-KW"/>
</dbReference>
<evidence type="ECO:0000256" key="7">
    <source>
        <dbReference type="ARBA" id="ARBA00022927"/>
    </source>
</evidence>
<sequence length="243" mass="26856">MVTIPSRPDHLIPENTNDGFATQSFSHRFAVRVFHDLATWEQDKNPQPQAQQTTQTTTTAAGSAADQGVPASGQGKLISVKTDVLDLTINTRGGDVEQALLPAYPKELNSTQPFQLLETSPQFIYQAQSGLTGRDGPDNPANGPRPLYNVEKDAYVLAEGQNELQVPMTYTDAAGNTFTKTFVLKRGDYAVNVNYNVQKRWRETAGNLHLWSVEAIHHSATASRYRKQQLRTAHLPWCGVLHA</sequence>
<evidence type="ECO:0000256" key="12">
    <source>
        <dbReference type="ARBA" id="ARBA00033342"/>
    </source>
</evidence>
<dbReference type="Pfam" id="PF14849">
    <property type="entry name" value="YidC_periplas"/>
    <property type="match status" value="1"/>
</dbReference>
<keyword evidence="9" id="KW-0472">Membrane</keyword>
<dbReference type="Proteomes" id="UP000254181">
    <property type="component" value="Unassembled WGS sequence"/>
</dbReference>
<dbReference type="AlphaFoldDB" id="A0A377KFJ7"/>
<evidence type="ECO:0000256" key="11">
    <source>
        <dbReference type="ARBA" id="ARBA00033245"/>
    </source>
</evidence>
<evidence type="ECO:0000256" key="8">
    <source>
        <dbReference type="ARBA" id="ARBA00022989"/>
    </source>
</evidence>
<dbReference type="GO" id="GO:0005886">
    <property type="term" value="C:plasma membrane"/>
    <property type="evidence" value="ECO:0007669"/>
    <property type="project" value="UniProtKB-SubCell"/>
</dbReference>
<evidence type="ECO:0000259" key="14">
    <source>
        <dbReference type="Pfam" id="PF14849"/>
    </source>
</evidence>
<dbReference type="InterPro" id="IPR038221">
    <property type="entry name" value="YidC_periplasmic_sf"/>
</dbReference>
<dbReference type="Gene3D" id="2.70.98.90">
    <property type="match status" value="1"/>
</dbReference>
<dbReference type="InterPro" id="IPR001708">
    <property type="entry name" value="YidC/ALB3/OXA1/COX18"/>
</dbReference>
<dbReference type="InterPro" id="IPR028053">
    <property type="entry name" value="Membr_insert_YidC_N"/>
</dbReference>
<dbReference type="CDD" id="cd19961">
    <property type="entry name" value="EcYidC-like_peri"/>
    <property type="match status" value="1"/>
</dbReference>
<feature type="domain" description="Membrane insertase YidC N-terminal" evidence="14">
    <location>
        <begin position="78"/>
        <end position="199"/>
    </location>
</feature>
<keyword evidence="5" id="KW-1003">Cell membrane</keyword>
<dbReference type="GO" id="GO:0032977">
    <property type="term" value="F:membrane insertase activity"/>
    <property type="evidence" value="ECO:0007669"/>
    <property type="project" value="InterPro"/>
</dbReference>
<accession>A0A377KFJ7</accession>
<keyword evidence="10" id="KW-0143">Chaperone</keyword>
<evidence type="ECO:0000256" key="2">
    <source>
        <dbReference type="ARBA" id="ARBA00010527"/>
    </source>
</evidence>
<dbReference type="EMBL" id="UGEM01000004">
    <property type="protein sequence ID" value="STP23298.1"/>
    <property type="molecule type" value="Genomic_DNA"/>
</dbReference>
<keyword evidence="6" id="KW-0812">Transmembrane</keyword>
<comment type="similarity">
    <text evidence="2">Belongs to the OXA1/ALB3/YidC family. Type 1 subfamily.</text>
</comment>